<organism evidence="1 2">
    <name type="scientific">Paramagnetospirillum caucaseum</name>
    <dbReference type="NCBI Taxonomy" id="1244869"/>
    <lineage>
        <taxon>Bacteria</taxon>
        <taxon>Pseudomonadati</taxon>
        <taxon>Pseudomonadota</taxon>
        <taxon>Alphaproteobacteria</taxon>
        <taxon>Rhodospirillales</taxon>
        <taxon>Magnetospirillaceae</taxon>
        <taxon>Paramagnetospirillum</taxon>
    </lineage>
</organism>
<proteinExistence type="predicted"/>
<reference evidence="1 2" key="1">
    <citation type="journal article" date="2014" name="Genome Announc.">
        <title>Draft Genome Sequence of Magnetospirillum sp. Strain SO-1, a Freshwater Magnetotactic Bacterium Isolated from the Ol'khovka River, Russia.</title>
        <authorList>
            <person name="Grouzdev D.S."/>
            <person name="Dziuba M.V."/>
            <person name="Sukhacheva M.S."/>
            <person name="Mardanov A.V."/>
            <person name="Beletskiy A.V."/>
            <person name="Kuznetsov B.B."/>
            <person name="Skryabin K.G."/>
        </authorList>
    </citation>
    <scope>NUCLEOTIDE SEQUENCE [LARGE SCALE GENOMIC DNA]</scope>
    <source>
        <strain evidence="1 2">SO-1</strain>
    </source>
</reference>
<dbReference type="EMBL" id="AONQ01000001">
    <property type="protein sequence ID" value="EME71925.1"/>
    <property type="molecule type" value="Genomic_DNA"/>
</dbReference>
<dbReference type="Proteomes" id="UP000011744">
    <property type="component" value="Unassembled WGS sequence"/>
</dbReference>
<protein>
    <submittedName>
        <fullName evidence="1">Uncharacterized protein</fullName>
    </submittedName>
</protein>
<keyword evidence="2" id="KW-1185">Reference proteome</keyword>
<comment type="caution">
    <text evidence="1">The sequence shown here is derived from an EMBL/GenBank/DDBJ whole genome shotgun (WGS) entry which is preliminary data.</text>
</comment>
<name>M2ZBV8_9PROT</name>
<accession>M2ZBV8</accession>
<evidence type="ECO:0000313" key="2">
    <source>
        <dbReference type="Proteomes" id="UP000011744"/>
    </source>
</evidence>
<dbReference type="AlphaFoldDB" id="M2ZBV8"/>
<gene>
    <name evidence="1" type="ORF">H261_00060</name>
</gene>
<evidence type="ECO:0000313" key="1">
    <source>
        <dbReference type="EMBL" id="EME71925.1"/>
    </source>
</evidence>
<sequence length="88" mass="10216">MALKVEIIPGELASLIQDIRPVYWSGTKTTAIDLESDFYWLDDNPHPDDLLRLESAGRLDRWVEVNTEVNFDDLLRVMVLLEPLSFKR</sequence>